<proteinExistence type="predicted"/>
<feature type="signal peptide" evidence="2">
    <location>
        <begin position="1"/>
        <end position="20"/>
    </location>
</feature>
<organism evidence="4 5">
    <name type="scientific">Mucilaginibacter paludis DSM 18603</name>
    <dbReference type="NCBI Taxonomy" id="714943"/>
    <lineage>
        <taxon>Bacteria</taxon>
        <taxon>Pseudomonadati</taxon>
        <taxon>Bacteroidota</taxon>
        <taxon>Sphingobacteriia</taxon>
        <taxon>Sphingobacteriales</taxon>
        <taxon>Sphingobacteriaceae</taxon>
        <taxon>Mucilaginibacter</taxon>
    </lineage>
</organism>
<feature type="domain" description="PBP" evidence="3">
    <location>
        <begin position="41"/>
        <end position="279"/>
    </location>
</feature>
<name>H1YEK2_9SPHI</name>
<dbReference type="SUPFAM" id="SSF53850">
    <property type="entry name" value="Periplasmic binding protein-like II"/>
    <property type="match status" value="1"/>
</dbReference>
<dbReference type="HOGENOM" id="CLU_061152_1_0_10"/>
<dbReference type="Proteomes" id="UP000002774">
    <property type="component" value="Chromosome"/>
</dbReference>
<dbReference type="PANTHER" id="PTHR30570:SF1">
    <property type="entry name" value="PHOSPHATE-BINDING PROTEIN PSTS"/>
    <property type="match status" value="1"/>
</dbReference>
<keyword evidence="5" id="KW-1185">Reference proteome</keyword>
<dbReference type="RefSeq" id="WP_008507606.1">
    <property type="nucleotide sequence ID" value="NZ_CM001403.1"/>
</dbReference>
<keyword evidence="1 2" id="KW-0732">Signal</keyword>
<accession>H1YEK2</accession>
<gene>
    <name evidence="4" type="ORF">Mucpa_3132</name>
</gene>
<dbReference type="AlphaFoldDB" id="H1YEK2"/>
<evidence type="ECO:0000256" key="1">
    <source>
        <dbReference type="ARBA" id="ARBA00022729"/>
    </source>
</evidence>
<evidence type="ECO:0000256" key="2">
    <source>
        <dbReference type="SAM" id="SignalP"/>
    </source>
</evidence>
<reference evidence="4" key="1">
    <citation type="submission" date="2011-09" db="EMBL/GenBank/DDBJ databases">
        <title>The permanent draft genome of Mucilaginibacter paludis DSM 18603.</title>
        <authorList>
            <consortium name="US DOE Joint Genome Institute (JGI-PGF)"/>
            <person name="Lucas S."/>
            <person name="Han J."/>
            <person name="Lapidus A."/>
            <person name="Bruce D."/>
            <person name="Goodwin L."/>
            <person name="Pitluck S."/>
            <person name="Peters L."/>
            <person name="Kyrpides N."/>
            <person name="Mavromatis K."/>
            <person name="Ivanova N."/>
            <person name="Mikhailova N."/>
            <person name="Held B."/>
            <person name="Detter J.C."/>
            <person name="Tapia R."/>
            <person name="Han C."/>
            <person name="Land M."/>
            <person name="Hauser L."/>
            <person name="Markowitz V."/>
            <person name="Cheng J.-F."/>
            <person name="Hugenholtz P."/>
            <person name="Woyke T."/>
            <person name="Wu D."/>
            <person name="Tindall B."/>
            <person name="Brambilla E."/>
            <person name="Klenk H.-P."/>
            <person name="Eisen J.A."/>
        </authorList>
    </citation>
    <scope>NUCLEOTIDE SEQUENCE [LARGE SCALE GENOMIC DNA]</scope>
    <source>
        <strain evidence="4">DSM 18603</strain>
    </source>
</reference>
<dbReference type="EMBL" id="CM001403">
    <property type="protein sequence ID" value="EHQ27236.1"/>
    <property type="molecule type" value="Genomic_DNA"/>
</dbReference>
<dbReference type="Gene3D" id="3.40.190.10">
    <property type="entry name" value="Periplasmic binding protein-like II"/>
    <property type="match status" value="2"/>
</dbReference>
<evidence type="ECO:0000313" key="5">
    <source>
        <dbReference type="Proteomes" id="UP000002774"/>
    </source>
</evidence>
<dbReference type="eggNOG" id="COG0226">
    <property type="taxonomic scope" value="Bacteria"/>
</dbReference>
<dbReference type="STRING" id="714943.Mucpa_3132"/>
<feature type="chain" id="PRO_5003558642" evidence="2">
    <location>
        <begin position="21"/>
        <end position="304"/>
    </location>
</feature>
<dbReference type="InterPro" id="IPR050811">
    <property type="entry name" value="Phosphate_ABC_transporter"/>
</dbReference>
<sequence length="304" mass="34074">MKNSLVLLFSGFFLMGALMACHQKNDKYGYDDTYKTGSASFVADESFSPIIDQEMYVFKALFKEAHPQIIYKTENDALRMFLNDSVRVAILARNLTSQELELLKKKVLLPEINCFAHDAVTLIVNQSSPDTLTSVNVIKDMLNGKTNTDKNIVFDNAKSSLLRYLKEFSGNSKLDQKNIFALKSNIEVIKYVGEHPNAIGFISYSWLLEPDKDYAALVNKVKIVGVKDESNKANPQTYFKPSQNTLAMREYPLVRGLYIINSTAHAGLGTGFASFLVSERGQRIVLRSGLLPDSIPTREVSFSK</sequence>
<dbReference type="PANTHER" id="PTHR30570">
    <property type="entry name" value="PERIPLASMIC PHOSPHATE BINDING COMPONENT OF PHOSPHATE ABC TRANSPORTER"/>
    <property type="match status" value="1"/>
</dbReference>
<evidence type="ECO:0000313" key="4">
    <source>
        <dbReference type="EMBL" id="EHQ27236.1"/>
    </source>
</evidence>
<dbReference type="Pfam" id="PF12849">
    <property type="entry name" value="PBP_like_2"/>
    <property type="match status" value="1"/>
</dbReference>
<dbReference type="PROSITE" id="PS51257">
    <property type="entry name" value="PROKAR_LIPOPROTEIN"/>
    <property type="match status" value="1"/>
</dbReference>
<protein>
    <submittedName>
        <fullName evidence="4">ABC-type phosphate transport system periplasmic component-like protein</fullName>
    </submittedName>
</protein>
<evidence type="ECO:0000259" key="3">
    <source>
        <dbReference type="Pfam" id="PF12849"/>
    </source>
</evidence>
<dbReference type="OrthoDB" id="1450880at2"/>
<dbReference type="InterPro" id="IPR024370">
    <property type="entry name" value="PBP_domain"/>
</dbReference>